<dbReference type="Pfam" id="PF01075">
    <property type="entry name" value="Glyco_transf_9"/>
    <property type="match status" value="1"/>
</dbReference>
<dbReference type="InterPro" id="IPR002201">
    <property type="entry name" value="Glyco_trans_9"/>
</dbReference>
<dbReference type="RefSeq" id="WP_115363969.1">
    <property type="nucleotide sequence ID" value="NZ_QDKL01000004.1"/>
</dbReference>
<evidence type="ECO:0000256" key="1">
    <source>
        <dbReference type="ARBA" id="ARBA00022676"/>
    </source>
</evidence>
<name>A0ABY0IBY9_9BACT</name>
<organism evidence="3 4">
    <name type="scientific">Halobacteriovorax vibrionivorans</name>
    <dbReference type="NCBI Taxonomy" id="2152716"/>
    <lineage>
        <taxon>Bacteria</taxon>
        <taxon>Pseudomonadati</taxon>
        <taxon>Bdellovibrionota</taxon>
        <taxon>Bacteriovoracia</taxon>
        <taxon>Bacteriovoracales</taxon>
        <taxon>Halobacteriovoraceae</taxon>
        <taxon>Halobacteriovorax</taxon>
    </lineage>
</organism>
<keyword evidence="2" id="KW-0808">Transferase</keyword>
<dbReference type="InterPro" id="IPR051199">
    <property type="entry name" value="LPS_LOS_Heptosyltrfase"/>
</dbReference>
<dbReference type="Gene3D" id="3.40.50.2000">
    <property type="entry name" value="Glycogen Phosphorylase B"/>
    <property type="match status" value="2"/>
</dbReference>
<evidence type="ECO:0000313" key="4">
    <source>
        <dbReference type="Proteomes" id="UP000443582"/>
    </source>
</evidence>
<keyword evidence="1" id="KW-0328">Glycosyltransferase</keyword>
<dbReference type="PANTHER" id="PTHR30160:SF21">
    <property type="entry name" value="LIPOPOLYSACCHARIDE CORE HEPTOSYLTRANSFERASE OPSX"/>
    <property type="match status" value="1"/>
</dbReference>
<evidence type="ECO:0000313" key="3">
    <source>
        <dbReference type="EMBL" id="RZF20466.1"/>
    </source>
</evidence>
<dbReference type="Proteomes" id="UP000443582">
    <property type="component" value="Unassembled WGS sequence"/>
</dbReference>
<gene>
    <name evidence="3" type="ORF">DAY19_15000</name>
</gene>
<accession>A0ABY0IBY9</accession>
<reference evidence="4" key="1">
    <citation type="journal article" date="2019" name="Int. J. Syst. Evol. Microbiol.">
        <title>Halobacteriovorax valvorus sp. nov., a novel prokaryotic predator isolated from coastal seawater of China.</title>
        <authorList>
            <person name="Chen M.-X."/>
        </authorList>
    </citation>
    <scope>NUCLEOTIDE SEQUENCE [LARGE SCALE GENOMIC DNA]</scope>
    <source>
        <strain evidence="4">BL9</strain>
    </source>
</reference>
<proteinExistence type="predicted"/>
<dbReference type="PANTHER" id="PTHR30160">
    <property type="entry name" value="TETRAACYLDISACCHARIDE 4'-KINASE-RELATED"/>
    <property type="match status" value="1"/>
</dbReference>
<dbReference type="EMBL" id="QDKL01000004">
    <property type="protein sequence ID" value="RZF20466.1"/>
    <property type="molecule type" value="Genomic_DNA"/>
</dbReference>
<protein>
    <submittedName>
        <fullName evidence="3">Glycosyltransferase family 9 protein</fullName>
    </submittedName>
</protein>
<comment type="caution">
    <text evidence="3">The sequence shown here is derived from an EMBL/GenBank/DDBJ whole genome shotgun (WGS) entry which is preliminary data.</text>
</comment>
<dbReference type="CDD" id="cd03789">
    <property type="entry name" value="GT9_LPS_heptosyltransferase"/>
    <property type="match status" value="1"/>
</dbReference>
<dbReference type="SUPFAM" id="SSF53756">
    <property type="entry name" value="UDP-Glycosyltransferase/glycogen phosphorylase"/>
    <property type="match status" value="1"/>
</dbReference>
<sequence>MNQSEIKSIAIMRTSALGDIIWTLPMLNRIRKAMPNTKIYYITSNTFAPLLEGIEDVELIKIDKPKKLKDYFKLQRIFEPYHFDILLCAQANFRINFIYPFIKAKKKIGFDSKRGRDLQKFFIDESIPFKKEHSVEAFLGFSDQLGIVSSEIEFNLPIQKVTVGNLPLGDYVVIHPKASSLQRTWSTKRYIEVTNLIKEKYDIPIVLTGIPSDKDICHEIENESNAHIINLCGKTSLNELKNVFLSAKLVIAPDSGPAHMAAALNTPVVGLYTAVPPEYTGPYGQIHNCINAYPKALEHYFHKTIEDVPWRFRIKEDDMMDLITVNEVFEKLSSILNK</sequence>
<evidence type="ECO:0000256" key="2">
    <source>
        <dbReference type="ARBA" id="ARBA00022679"/>
    </source>
</evidence>
<keyword evidence="4" id="KW-1185">Reference proteome</keyword>